<dbReference type="CDD" id="cd18186">
    <property type="entry name" value="BTB_POZ_ZBTB_KLHL-like"/>
    <property type="match status" value="1"/>
</dbReference>
<feature type="region of interest" description="Disordered" evidence="1">
    <location>
        <begin position="316"/>
        <end position="375"/>
    </location>
</feature>
<dbReference type="InterPro" id="IPR011333">
    <property type="entry name" value="SKP1/BTB/POZ_sf"/>
</dbReference>
<feature type="compositionally biased region" description="Polar residues" evidence="1">
    <location>
        <begin position="274"/>
        <end position="292"/>
    </location>
</feature>
<dbReference type="PROSITE" id="PS50097">
    <property type="entry name" value="BTB"/>
    <property type="match status" value="1"/>
</dbReference>
<sequence length="375" mass="41377">MSLPQEQLSTMCNPEPAVRHELYFFPDGDTIIRVEDSVFRIHRFFLTRESNYFWSMFLTTVPCRVPPGSSESNPVVLSGATSEAFADLLWVFYNHATLEKWMRILALARKWGFFRVEKLCVRELEKLTIPPVEKIQIYQYFNLNPDLLRSSYVALTIRDEPLEFEEGKKLGDSTSLKIIRARELARGPGPDGAASSATLQLQETEIQLVVKDIFRLHGSAPAPTPSPPRPMATARQTSTSDDHATVDEVVPQTQRQTQKSASRATVSSDIIGLQGSTLSPLQPTATATTRQKSTVDEHVDEVVPQIQRGATVSDISGLQGSVSAPTPPPPQPTATARQNPTTDDDVDEVVRQAQRGVSSDTLGSQESVSAPVTNY</sequence>
<feature type="compositionally biased region" description="Polar residues" evidence="1">
    <location>
        <begin position="355"/>
        <end position="375"/>
    </location>
</feature>
<name>A0AAD4LND0_9AGAM</name>
<feature type="domain" description="BTB" evidence="2">
    <location>
        <begin position="28"/>
        <end position="94"/>
    </location>
</feature>
<dbReference type="Gene3D" id="3.30.710.10">
    <property type="entry name" value="Potassium Channel Kv1.1, Chain A"/>
    <property type="match status" value="1"/>
</dbReference>
<accession>A0AAD4LND0</accession>
<protein>
    <recommendedName>
        <fullName evidence="2">BTB domain-containing protein</fullName>
    </recommendedName>
</protein>
<gene>
    <name evidence="3" type="ORF">EDB92DRAFT_1942404</name>
</gene>
<evidence type="ECO:0000313" key="3">
    <source>
        <dbReference type="EMBL" id="KAH8996794.1"/>
    </source>
</evidence>
<dbReference type="Pfam" id="PF00651">
    <property type="entry name" value="BTB"/>
    <property type="match status" value="1"/>
</dbReference>
<dbReference type="SUPFAM" id="SSF54695">
    <property type="entry name" value="POZ domain"/>
    <property type="match status" value="1"/>
</dbReference>
<organism evidence="3 4">
    <name type="scientific">Lactarius akahatsu</name>
    <dbReference type="NCBI Taxonomy" id="416441"/>
    <lineage>
        <taxon>Eukaryota</taxon>
        <taxon>Fungi</taxon>
        <taxon>Dikarya</taxon>
        <taxon>Basidiomycota</taxon>
        <taxon>Agaricomycotina</taxon>
        <taxon>Agaricomycetes</taxon>
        <taxon>Russulales</taxon>
        <taxon>Russulaceae</taxon>
        <taxon>Lactarius</taxon>
    </lineage>
</organism>
<dbReference type="Proteomes" id="UP001201163">
    <property type="component" value="Unassembled WGS sequence"/>
</dbReference>
<dbReference type="SMART" id="SM00225">
    <property type="entry name" value="BTB"/>
    <property type="match status" value="1"/>
</dbReference>
<feature type="region of interest" description="Disordered" evidence="1">
    <location>
        <begin position="218"/>
        <end position="244"/>
    </location>
</feature>
<reference evidence="3" key="1">
    <citation type="submission" date="2022-01" db="EMBL/GenBank/DDBJ databases">
        <title>Comparative genomics reveals a dynamic genome evolution in the ectomycorrhizal milk-cap (Lactarius) mushrooms.</title>
        <authorList>
            <consortium name="DOE Joint Genome Institute"/>
            <person name="Lebreton A."/>
            <person name="Tang N."/>
            <person name="Kuo A."/>
            <person name="LaButti K."/>
            <person name="Drula E."/>
            <person name="Barry K."/>
            <person name="Clum A."/>
            <person name="Lipzen A."/>
            <person name="Mousain D."/>
            <person name="Ng V."/>
            <person name="Wang R."/>
            <person name="Wang X."/>
            <person name="Dai Y."/>
            <person name="Henrissat B."/>
            <person name="Grigoriev I.V."/>
            <person name="Guerin-Laguette A."/>
            <person name="Yu F."/>
            <person name="Martin F.M."/>
        </authorList>
    </citation>
    <scope>NUCLEOTIDE SEQUENCE</scope>
    <source>
        <strain evidence="3">QP</strain>
    </source>
</reference>
<dbReference type="InterPro" id="IPR000210">
    <property type="entry name" value="BTB/POZ_dom"/>
</dbReference>
<evidence type="ECO:0000256" key="1">
    <source>
        <dbReference type="SAM" id="MobiDB-lite"/>
    </source>
</evidence>
<dbReference type="EMBL" id="JAKELL010000008">
    <property type="protein sequence ID" value="KAH8996794.1"/>
    <property type="molecule type" value="Genomic_DNA"/>
</dbReference>
<evidence type="ECO:0000259" key="2">
    <source>
        <dbReference type="PROSITE" id="PS50097"/>
    </source>
</evidence>
<feature type="region of interest" description="Disordered" evidence="1">
    <location>
        <begin position="249"/>
        <end position="268"/>
    </location>
</feature>
<feature type="compositionally biased region" description="Polar residues" evidence="1">
    <location>
        <begin position="251"/>
        <end position="268"/>
    </location>
</feature>
<comment type="caution">
    <text evidence="3">The sequence shown here is derived from an EMBL/GenBank/DDBJ whole genome shotgun (WGS) entry which is preliminary data.</text>
</comment>
<proteinExistence type="predicted"/>
<feature type="region of interest" description="Disordered" evidence="1">
    <location>
        <begin position="274"/>
        <end position="297"/>
    </location>
</feature>
<keyword evidence="4" id="KW-1185">Reference proteome</keyword>
<dbReference type="AlphaFoldDB" id="A0AAD4LND0"/>
<evidence type="ECO:0000313" key="4">
    <source>
        <dbReference type="Proteomes" id="UP001201163"/>
    </source>
</evidence>